<accession>A0A3D9V036</accession>
<proteinExistence type="predicted"/>
<dbReference type="EMBL" id="QTUC01000001">
    <property type="protein sequence ID" value="REF34887.1"/>
    <property type="molecule type" value="Genomic_DNA"/>
</dbReference>
<name>A0A3D9V036_THECX</name>
<organism evidence="2 3">
    <name type="scientific">Thermasporomyces composti</name>
    <dbReference type="NCBI Taxonomy" id="696763"/>
    <lineage>
        <taxon>Bacteria</taxon>
        <taxon>Bacillati</taxon>
        <taxon>Actinomycetota</taxon>
        <taxon>Actinomycetes</taxon>
        <taxon>Propionibacteriales</taxon>
        <taxon>Nocardioidaceae</taxon>
        <taxon>Thermasporomyces</taxon>
    </lineage>
</organism>
<dbReference type="Proteomes" id="UP000256485">
    <property type="component" value="Unassembled WGS sequence"/>
</dbReference>
<evidence type="ECO:0000256" key="1">
    <source>
        <dbReference type="SAM" id="MobiDB-lite"/>
    </source>
</evidence>
<gene>
    <name evidence="2" type="ORF">DFJ64_0253</name>
</gene>
<reference evidence="2 3" key="1">
    <citation type="submission" date="2018-08" db="EMBL/GenBank/DDBJ databases">
        <title>Sequencing the genomes of 1000 actinobacteria strains.</title>
        <authorList>
            <person name="Klenk H.-P."/>
        </authorList>
    </citation>
    <scope>NUCLEOTIDE SEQUENCE [LARGE SCALE GENOMIC DNA]</scope>
    <source>
        <strain evidence="2 3">DSM 22891</strain>
    </source>
</reference>
<feature type="region of interest" description="Disordered" evidence="1">
    <location>
        <begin position="39"/>
        <end position="64"/>
    </location>
</feature>
<sequence>MADRSPRRLVLLVACGLLFVVGVAGTVKAVTDGRALPSAVSVHQATQGGSPSRRGSGDERAGPVPAAAERFDAARALLARQARALTERNRAAYLRTVDPHAKDFAARAARTYDNLVRMGVTEYRFGAPVEDTVGLTPDRRAVLGPTAWVAEVDVTYKLEGDPAPWRTTLRMVFVERDGVTYVAADREGQEPTGPTALWWEDEVTVVRGTHSLLIGVAPRSRLERIARTADRSVERVSKIWGQDWAQHVVVLVPATQQQMERVVGVDAETQGAVAAVTTSVERANPTEASHIVLNPDTFDKIGSLGRLVVLTHETTHVAAGATVSAMPLWLSEGFADYVGFHDSGLSTDVIAQEFLAKVRRSGPPRDLPQKEEFDPQAEDLDEAYEAAWTACRFIASRWGEAALVDFYRAMDSASTEREERRAYREVLGITPEDFVEAWRDWVRDVSVGG</sequence>
<comment type="caution">
    <text evidence="2">The sequence shown here is derived from an EMBL/GenBank/DDBJ whole genome shotgun (WGS) entry which is preliminary data.</text>
</comment>
<evidence type="ECO:0008006" key="4">
    <source>
        <dbReference type="Google" id="ProtNLM"/>
    </source>
</evidence>
<evidence type="ECO:0000313" key="3">
    <source>
        <dbReference type="Proteomes" id="UP000256485"/>
    </source>
</evidence>
<dbReference type="AlphaFoldDB" id="A0A3D9V036"/>
<keyword evidence="3" id="KW-1185">Reference proteome</keyword>
<protein>
    <recommendedName>
        <fullName evidence="4">Basic secretory peptidase family protein</fullName>
    </recommendedName>
</protein>
<evidence type="ECO:0000313" key="2">
    <source>
        <dbReference type="EMBL" id="REF34887.1"/>
    </source>
</evidence>
<feature type="compositionally biased region" description="Polar residues" evidence="1">
    <location>
        <begin position="41"/>
        <end position="50"/>
    </location>
</feature>